<dbReference type="KEGG" id="mng:MNEG_15286"/>
<dbReference type="AlphaFoldDB" id="A0A0D2IXP8"/>
<dbReference type="InterPro" id="IPR051624">
    <property type="entry name" value="RMD1/Sad1-interacting"/>
</dbReference>
<evidence type="ECO:0000313" key="3">
    <source>
        <dbReference type="EMBL" id="KIY92677.1"/>
    </source>
</evidence>
<dbReference type="GO" id="GO:0005739">
    <property type="term" value="C:mitochondrion"/>
    <property type="evidence" value="ECO:0007669"/>
    <property type="project" value="UniProtKB-ARBA"/>
</dbReference>
<dbReference type="RefSeq" id="XP_013891697.1">
    <property type="nucleotide sequence ID" value="XM_014036243.1"/>
</dbReference>
<dbReference type="OrthoDB" id="18302at2759"/>
<proteinExistence type="inferred from homology"/>
<dbReference type="PANTHER" id="PTHR16255:SF1">
    <property type="entry name" value="REQUIRED FOR MEIOTIC NUCLEAR DIVISION PROTEIN 1 HOMOLOG"/>
    <property type="match status" value="1"/>
</dbReference>
<organism evidence="3 4">
    <name type="scientific">Monoraphidium neglectum</name>
    <dbReference type="NCBI Taxonomy" id="145388"/>
    <lineage>
        <taxon>Eukaryota</taxon>
        <taxon>Viridiplantae</taxon>
        <taxon>Chlorophyta</taxon>
        <taxon>core chlorophytes</taxon>
        <taxon>Chlorophyceae</taxon>
        <taxon>CS clade</taxon>
        <taxon>Sphaeropleales</taxon>
        <taxon>Selenastraceae</taxon>
        <taxon>Monoraphidium</taxon>
    </lineage>
</organism>
<reference evidence="3 4" key="1">
    <citation type="journal article" date="2013" name="BMC Genomics">
        <title>Reconstruction of the lipid metabolism for the microalga Monoraphidium neglectum from its genome sequence reveals characteristics suitable for biofuel production.</title>
        <authorList>
            <person name="Bogen C."/>
            <person name="Al-Dilaimi A."/>
            <person name="Albersmeier A."/>
            <person name="Wichmann J."/>
            <person name="Grundmann M."/>
            <person name="Rupp O."/>
            <person name="Lauersen K.J."/>
            <person name="Blifernez-Klassen O."/>
            <person name="Kalinowski J."/>
            <person name="Goesmann A."/>
            <person name="Mussgnug J.H."/>
            <person name="Kruse O."/>
        </authorList>
    </citation>
    <scope>NUCLEOTIDE SEQUENCE [LARGE SCALE GENOMIC DNA]</scope>
    <source>
        <strain evidence="3 4">SAG 48.87</strain>
    </source>
</reference>
<sequence>MGYGVVCTWGLSQLREQEVVQLAKKCAEEPLSMEEVEIDQFQFVYSVHDPPSMSNDSITINRRQAADHQVKLAICHALAQSTKLCVYEERVIDLVMSTKHLPQHMAEHGTVRISAKEVAQLIGQVFLQRSAVNLLSSVLDTPEFFWSAPDAMQVLYERACEYLELETRVEVLNARFEVGGAHHA</sequence>
<keyword evidence="4" id="KW-1185">Reference proteome</keyword>
<protein>
    <submittedName>
        <fullName evidence="3">Sporulation protein RMD1</fullName>
    </submittedName>
</protein>
<dbReference type="InterPro" id="IPR003734">
    <property type="entry name" value="DUF155"/>
</dbReference>
<dbReference type="Pfam" id="PF02582">
    <property type="entry name" value="DUF155"/>
    <property type="match status" value="1"/>
</dbReference>
<dbReference type="EMBL" id="KK105412">
    <property type="protein sequence ID" value="KIY92677.1"/>
    <property type="molecule type" value="Genomic_DNA"/>
</dbReference>
<comment type="similarity">
    <text evidence="1">Belongs to the RMD1/sif2 family.</text>
</comment>
<evidence type="ECO:0000313" key="4">
    <source>
        <dbReference type="Proteomes" id="UP000054498"/>
    </source>
</evidence>
<dbReference type="GeneID" id="25732932"/>
<gene>
    <name evidence="3" type="ORF">MNEG_15286</name>
</gene>
<dbReference type="Proteomes" id="UP000054498">
    <property type="component" value="Unassembled WGS sequence"/>
</dbReference>
<evidence type="ECO:0000256" key="1">
    <source>
        <dbReference type="ARBA" id="ARBA00008306"/>
    </source>
</evidence>
<name>A0A0D2IXP8_9CHLO</name>
<dbReference type="PANTHER" id="PTHR16255">
    <property type="entry name" value="REQUIRED FOR MEIOTIC NUCLEAR DIVISION PROTEIN 1 HOMOLOG"/>
    <property type="match status" value="1"/>
</dbReference>
<evidence type="ECO:0000259" key="2">
    <source>
        <dbReference type="Pfam" id="PF02582"/>
    </source>
</evidence>
<accession>A0A0D2IXP8</accession>
<feature type="domain" description="DUF155" evidence="2">
    <location>
        <begin position="3"/>
        <end position="173"/>
    </location>
</feature>